<dbReference type="EMBL" id="JACRTE010000015">
    <property type="protein sequence ID" value="MBC8597156.1"/>
    <property type="molecule type" value="Genomic_DNA"/>
</dbReference>
<evidence type="ECO:0000256" key="2">
    <source>
        <dbReference type="ARBA" id="ARBA00022971"/>
    </source>
</evidence>
<feature type="non-terminal residue" evidence="5">
    <location>
        <position position="1"/>
    </location>
</feature>
<gene>
    <name evidence="5" type="ORF">H8706_09785</name>
</gene>
<evidence type="ECO:0000256" key="3">
    <source>
        <dbReference type="SAM" id="Coils"/>
    </source>
</evidence>
<name>A0A926FC22_9FIRM</name>
<comment type="caution">
    <text evidence="5">The sequence shown here is derived from an EMBL/GenBank/DDBJ whole genome shotgun (WGS) entry which is preliminary data.</text>
</comment>
<dbReference type="AlphaFoldDB" id="A0A926FC22"/>
<comment type="similarity">
    <text evidence="1">Belongs to the MobA/MobL family.</text>
</comment>
<dbReference type="Gene3D" id="3.30.930.30">
    <property type="match status" value="1"/>
</dbReference>
<feature type="domain" description="MobA/MobL protein" evidence="4">
    <location>
        <begin position="12"/>
        <end position="81"/>
    </location>
</feature>
<protein>
    <submittedName>
        <fullName evidence="5">MobA/MobL family protein</fullName>
    </submittedName>
</protein>
<accession>A0A926FC22</accession>
<keyword evidence="3" id="KW-0175">Coiled coil</keyword>
<evidence type="ECO:0000313" key="5">
    <source>
        <dbReference type="EMBL" id="MBC8597156.1"/>
    </source>
</evidence>
<dbReference type="RefSeq" id="WP_262432478.1">
    <property type="nucleotide sequence ID" value="NZ_JACRTE010000015.1"/>
</dbReference>
<dbReference type="Proteomes" id="UP000647416">
    <property type="component" value="Unassembled WGS sequence"/>
</dbReference>
<feature type="coiled-coil region" evidence="3">
    <location>
        <begin position="196"/>
        <end position="223"/>
    </location>
</feature>
<proteinExistence type="inferred from homology"/>
<evidence type="ECO:0000256" key="1">
    <source>
        <dbReference type="ARBA" id="ARBA00010873"/>
    </source>
</evidence>
<feature type="coiled-coil region" evidence="3">
    <location>
        <begin position="250"/>
        <end position="277"/>
    </location>
</feature>
<keyword evidence="2" id="KW-0184">Conjugation</keyword>
<reference evidence="5" key="1">
    <citation type="submission" date="2020-08" db="EMBL/GenBank/DDBJ databases">
        <title>Genome public.</title>
        <authorList>
            <person name="Liu C."/>
            <person name="Sun Q."/>
        </authorList>
    </citation>
    <scope>NUCLEOTIDE SEQUENCE</scope>
    <source>
        <strain evidence="5">NSJ-50</strain>
    </source>
</reference>
<dbReference type="InterPro" id="IPR005053">
    <property type="entry name" value="MobA_MobL"/>
</dbReference>
<sequence>LERVSKYPKSTRYGRQNPITERWNSEEQLQIWRKNWADISNKYLELAKSESRIDHRSHKARGIDEQPTIYEGISARIIEKKGGVSERCELNRQIKEDNHILREIKKRIKKLTEAIKRTLPAAAETLEKLRSTMIHCRYVINFADKWKNAKTAEAARLKIHCDDYSAIITELKSKISKRKQKQDEKAKTPPIKIFRHKELTQAVNELSEQIEELRTKKNTILANLNTNNIQTVKTKLNDIQKAVPVMERHSNESKTKLGNAQKEYAGLKEQAQEFDTEELQNLRYDIRTGIESETISELQKIYGGSFIPSIYETAKSNGADHSAAAGGTQSRYGCNL</sequence>
<organism evidence="5 6">
    <name type="scientific">Qingrenia yutianensis</name>
    <dbReference type="NCBI Taxonomy" id="2763676"/>
    <lineage>
        <taxon>Bacteria</taxon>
        <taxon>Bacillati</taxon>
        <taxon>Bacillota</taxon>
        <taxon>Clostridia</taxon>
        <taxon>Eubacteriales</taxon>
        <taxon>Oscillospiraceae</taxon>
        <taxon>Qingrenia</taxon>
    </lineage>
</organism>
<keyword evidence="6" id="KW-1185">Reference proteome</keyword>
<evidence type="ECO:0000259" key="4">
    <source>
        <dbReference type="Pfam" id="PF03389"/>
    </source>
</evidence>
<dbReference type="Pfam" id="PF03389">
    <property type="entry name" value="MobA_MobL"/>
    <property type="match status" value="1"/>
</dbReference>
<evidence type="ECO:0000313" key="6">
    <source>
        <dbReference type="Proteomes" id="UP000647416"/>
    </source>
</evidence>